<dbReference type="Proteomes" id="UP000192408">
    <property type="component" value="Unassembled WGS sequence"/>
</dbReference>
<dbReference type="STRING" id="1122938.SAMN05660772_02072"/>
<evidence type="ECO:0000313" key="2">
    <source>
        <dbReference type="Proteomes" id="UP000192408"/>
    </source>
</evidence>
<name>A0A1W1UMN6_9PAST</name>
<protein>
    <submittedName>
        <fullName evidence="1">Uncharacterized protein</fullName>
    </submittedName>
</protein>
<gene>
    <name evidence="1" type="ORF">SAMN05660772_02072</name>
</gene>
<accession>A0A1W1UMN6</accession>
<reference evidence="2" key="1">
    <citation type="submission" date="2017-04" db="EMBL/GenBank/DDBJ databases">
        <authorList>
            <person name="Varghese N."/>
            <person name="Submissions S."/>
        </authorList>
    </citation>
    <scope>NUCLEOTIDE SEQUENCE [LARGE SCALE GENOMIC DNA]</scope>
    <source>
        <strain evidence="2">DSM 23072</strain>
    </source>
</reference>
<evidence type="ECO:0000313" key="1">
    <source>
        <dbReference type="EMBL" id="SMB82352.1"/>
    </source>
</evidence>
<proteinExistence type="predicted"/>
<dbReference type="EMBL" id="FWWV01000009">
    <property type="protein sequence ID" value="SMB82352.1"/>
    <property type="molecule type" value="Genomic_DNA"/>
</dbReference>
<keyword evidence="2" id="KW-1185">Reference proteome</keyword>
<dbReference type="RefSeq" id="WP_084256549.1">
    <property type="nucleotide sequence ID" value="NZ_FWWV01000009.1"/>
</dbReference>
<dbReference type="AlphaFoldDB" id="A0A1W1UMN6"/>
<sequence>MTMQTVALNDWGGLRAPLAAAHIENLRCRLAKITPSELKWWCERSGLESESRFGQVRTADSFSYAELMQIEKTQKMVERMSNRLKTGVVV</sequence>
<organism evidence="1 2">
    <name type="scientific">Pasteurella testudinis DSM 23072</name>
    <dbReference type="NCBI Taxonomy" id="1122938"/>
    <lineage>
        <taxon>Bacteria</taxon>
        <taxon>Pseudomonadati</taxon>
        <taxon>Pseudomonadota</taxon>
        <taxon>Gammaproteobacteria</taxon>
        <taxon>Pasteurellales</taxon>
        <taxon>Pasteurellaceae</taxon>
        <taxon>Pasteurella</taxon>
    </lineage>
</organism>